<reference evidence="2" key="1">
    <citation type="submission" date="2021-03" db="EMBL/GenBank/DDBJ databases">
        <title>Whole genome shotgun sequence of Actinoplanes auranticolor NBRC 12245.</title>
        <authorList>
            <person name="Komaki H."/>
            <person name="Tamura T."/>
        </authorList>
    </citation>
    <scope>NUCLEOTIDE SEQUENCE</scope>
    <source>
        <strain evidence="2">NBRC 12245</strain>
    </source>
</reference>
<accession>A0A919VJN8</accession>
<dbReference type="GO" id="GO:0030170">
    <property type="term" value="F:pyridoxal phosphate binding"/>
    <property type="evidence" value="ECO:0007669"/>
    <property type="project" value="InterPro"/>
</dbReference>
<proteinExistence type="predicted"/>
<evidence type="ECO:0000313" key="3">
    <source>
        <dbReference type="Proteomes" id="UP000681340"/>
    </source>
</evidence>
<sequence>MPKIVALRRYPLKSALGESLDAADVDRTGLSGDRIWACVDGGDGMVGSAKHPRRWGRLLEIGTSLHEDELTLRVGAATVRAGSEAADAALTAHLGRPVRLSRTAPADPHLHRVLPDDAGMVPEWMAGSLPGEETVSPVGGVERLGRFADYGALHIVTTGALAELSERAGAAVPAARFRPNLILDLPRDPEPGEELRLGDVVLRIDLPTPRCVIPGLGQGELPADKSVLSSLARHYRIQVPGLGRAACFGTYADVIQPGRLEVGQLLH</sequence>
<dbReference type="InterPro" id="IPR005303">
    <property type="entry name" value="MOCOS_middle"/>
</dbReference>
<dbReference type="Pfam" id="PF03476">
    <property type="entry name" value="MOSC_N"/>
    <property type="match status" value="1"/>
</dbReference>
<feature type="domain" description="MOSC" evidence="1">
    <location>
        <begin position="127"/>
        <end position="267"/>
    </location>
</feature>
<dbReference type="GO" id="GO:0003824">
    <property type="term" value="F:catalytic activity"/>
    <property type="evidence" value="ECO:0007669"/>
    <property type="project" value="InterPro"/>
</dbReference>
<evidence type="ECO:0000313" key="2">
    <source>
        <dbReference type="EMBL" id="GIM64987.1"/>
    </source>
</evidence>
<protein>
    <submittedName>
        <fullName evidence="2">Molybdenum cofactor biosynthesis protein</fullName>
    </submittedName>
</protein>
<dbReference type="SUPFAM" id="SSF50800">
    <property type="entry name" value="PK beta-barrel domain-like"/>
    <property type="match status" value="1"/>
</dbReference>
<dbReference type="RefSeq" id="WP_212987471.1">
    <property type="nucleotide sequence ID" value="NZ_BAABEA010000003.1"/>
</dbReference>
<organism evidence="2 3">
    <name type="scientific">Actinoplanes auranticolor</name>
    <dbReference type="NCBI Taxonomy" id="47988"/>
    <lineage>
        <taxon>Bacteria</taxon>
        <taxon>Bacillati</taxon>
        <taxon>Actinomycetota</taxon>
        <taxon>Actinomycetes</taxon>
        <taxon>Micromonosporales</taxon>
        <taxon>Micromonosporaceae</taxon>
        <taxon>Actinoplanes</taxon>
    </lineage>
</organism>
<gene>
    <name evidence="2" type="ORF">Aau02nite_14010</name>
</gene>
<evidence type="ECO:0000259" key="1">
    <source>
        <dbReference type="PROSITE" id="PS51340"/>
    </source>
</evidence>
<dbReference type="EMBL" id="BOQL01000014">
    <property type="protein sequence ID" value="GIM64987.1"/>
    <property type="molecule type" value="Genomic_DNA"/>
</dbReference>
<dbReference type="InterPro" id="IPR005302">
    <property type="entry name" value="MoCF_Sase_C"/>
</dbReference>
<dbReference type="AlphaFoldDB" id="A0A919VJN8"/>
<comment type="caution">
    <text evidence="2">The sequence shown here is derived from an EMBL/GenBank/DDBJ whole genome shotgun (WGS) entry which is preliminary data.</text>
</comment>
<dbReference type="PROSITE" id="PS51340">
    <property type="entry name" value="MOSC"/>
    <property type="match status" value="1"/>
</dbReference>
<name>A0A919VJN8_9ACTN</name>
<dbReference type="InterPro" id="IPR011037">
    <property type="entry name" value="Pyrv_Knase-like_insert_dom_sf"/>
</dbReference>
<dbReference type="GO" id="GO:0030151">
    <property type="term" value="F:molybdenum ion binding"/>
    <property type="evidence" value="ECO:0007669"/>
    <property type="project" value="InterPro"/>
</dbReference>
<keyword evidence="3" id="KW-1185">Reference proteome</keyword>
<dbReference type="Pfam" id="PF03473">
    <property type="entry name" value="MOSC"/>
    <property type="match status" value="1"/>
</dbReference>
<dbReference type="Proteomes" id="UP000681340">
    <property type="component" value="Unassembled WGS sequence"/>
</dbReference>